<proteinExistence type="predicted"/>
<dbReference type="AlphaFoldDB" id="A0A386ZHM8"/>
<evidence type="ECO:0000256" key="1">
    <source>
        <dbReference type="SAM" id="MobiDB-lite"/>
    </source>
</evidence>
<name>A0A386ZHM8_9NOCA</name>
<evidence type="ECO:0000313" key="3">
    <source>
        <dbReference type="Proteomes" id="UP000267164"/>
    </source>
</evidence>
<feature type="region of interest" description="Disordered" evidence="1">
    <location>
        <begin position="1"/>
        <end position="41"/>
    </location>
</feature>
<dbReference type="KEGG" id="nyu:D7D52_22105"/>
<dbReference type="Proteomes" id="UP000267164">
    <property type="component" value="Chromosome"/>
</dbReference>
<protein>
    <submittedName>
        <fullName evidence="2">Uncharacterized protein</fullName>
    </submittedName>
</protein>
<reference evidence="2 3" key="1">
    <citation type="submission" date="2018-09" db="EMBL/GenBank/DDBJ databases">
        <title>Nocardia yunnanensis sp. nov., an actinomycete isolated from a soil sample.</title>
        <authorList>
            <person name="Zhang J."/>
        </authorList>
    </citation>
    <scope>NUCLEOTIDE SEQUENCE [LARGE SCALE GENOMIC DNA]</scope>
    <source>
        <strain evidence="2 3">CFHS0054</strain>
    </source>
</reference>
<keyword evidence="3" id="KW-1185">Reference proteome</keyword>
<feature type="compositionally biased region" description="Polar residues" evidence="1">
    <location>
        <begin position="23"/>
        <end position="39"/>
    </location>
</feature>
<organism evidence="2 3">
    <name type="scientific">Nocardia yunnanensis</name>
    <dbReference type="NCBI Taxonomy" id="2382165"/>
    <lineage>
        <taxon>Bacteria</taxon>
        <taxon>Bacillati</taxon>
        <taxon>Actinomycetota</taxon>
        <taxon>Actinomycetes</taxon>
        <taxon>Mycobacteriales</taxon>
        <taxon>Nocardiaceae</taxon>
        <taxon>Nocardia</taxon>
    </lineage>
</organism>
<evidence type="ECO:0000313" key="2">
    <source>
        <dbReference type="EMBL" id="AYF76085.1"/>
    </source>
</evidence>
<feature type="compositionally biased region" description="Basic and acidic residues" evidence="1">
    <location>
        <begin position="9"/>
        <end position="18"/>
    </location>
</feature>
<accession>A0A386ZHM8</accession>
<gene>
    <name evidence="2" type="ORF">D7D52_22105</name>
</gene>
<dbReference type="EMBL" id="CP032568">
    <property type="protein sequence ID" value="AYF76085.1"/>
    <property type="molecule type" value="Genomic_DNA"/>
</dbReference>
<sequence length="119" mass="13122">MLGIGMSTAHERQNDAQDHCQYQHVQSSVSQPRADTTDTLGRKSFGGIRFGRFYPLVRLRRDHHSGLSSSLGLATRSRSIAPAGNFGVDLPRGGDRKWSTALKLNVAKQFLSRAKIGRT</sequence>